<reference evidence="6" key="1">
    <citation type="submission" date="2017-08" db="EMBL/GenBank/DDBJ databases">
        <title>Draft genome sequence of Lactococcus sp. strain Rs-Y01, isolated from the gut of the lower termite Reticulitermes speratus.</title>
        <authorList>
            <person name="Ohkuma M."/>
            <person name="Yuki M."/>
        </authorList>
    </citation>
    <scope>NUCLEOTIDE SEQUENCE [LARGE SCALE GENOMIC DNA]</scope>
    <source>
        <strain evidence="6">Rs-Y01</strain>
    </source>
</reference>
<evidence type="ECO:0000259" key="3">
    <source>
        <dbReference type="Pfam" id="PF00149"/>
    </source>
</evidence>
<gene>
    <name evidence="5" type="ORF">RsY01_1429</name>
</gene>
<dbReference type="Pfam" id="PF02872">
    <property type="entry name" value="5_nucleotid_C"/>
    <property type="match status" value="1"/>
</dbReference>
<protein>
    <recommendedName>
        <fullName evidence="7">5'-Nucleotidase C-terminal domain-containing protein</fullName>
    </recommendedName>
</protein>
<evidence type="ECO:0000259" key="4">
    <source>
        <dbReference type="Pfam" id="PF02872"/>
    </source>
</evidence>
<dbReference type="AlphaFoldDB" id="A0A224XDW1"/>
<keyword evidence="2" id="KW-0378">Hydrolase</keyword>
<dbReference type="SUPFAM" id="SSF56300">
    <property type="entry name" value="Metallo-dependent phosphatases"/>
    <property type="match status" value="1"/>
</dbReference>
<comment type="similarity">
    <text evidence="2">Belongs to the 5'-nucleotidase family.</text>
</comment>
<dbReference type="GO" id="GO:0000166">
    <property type="term" value="F:nucleotide binding"/>
    <property type="evidence" value="ECO:0007669"/>
    <property type="project" value="UniProtKB-KW"/>
</dbReference>
<dbReference type="GO" id="GO:0016787">
    <property type="term" value="F:hydrolase activity"/>
    <property type="evidence" value="ECO:0007669"/>
    <property type="project" value="UniProtKB-KW"/>
</dbReference>
<dbReference type="InterPro" id="IPR029052">
    <property type="entry name" value="Metallo-depent_PP-like"/>
</dbReference>
<dbReference type="Gene3D" id="3.90.780.10">
    <property type="entry name" value="5'-Nucleotidase, C-terminal domain"/>
    <property type="match status" value="1"/>
</dbReference>
<dbReference type="EMBL" id="BEDT01000003">
    <property type="protein sequence ID" value="GAX47825.1"/>
    <property type="molecule type" value="Genomic_DNA"/>
</dbReference>
<proteinExistence type="inferred from homology"/>
<dbReference type="PANTHER" id="PTHR11575">
    <property type="entry name" value="5'-NUCLEOTIDASE-RELATED"/>
    <property type="match status" value="1"/>
</dbReference>
<dbReference type="OrthoDB" id="9801679at2"/>
<dbReference type="Proteomes" id="UP000218689">
    <property type="component" value="Unassembled WGS sequence"/>
</dbReference>
<sequence>MKKMKIYYTSDVHGYLYPTDYLSDEAQGMGLMQAIIDFDKDENTLVIDGGDIFQGSPFINYFQNQKRSDNGIAKVMNAGGYDLITLGNHDFNYGFDFLKENLSNLNAQVTAVNILDKSGVQLFPAQIKTLGNGLKIGLIGAVTDYVNIWENPENIADIQITPVFPAMKAELERLKPQIDFVIGIYHGGFEADLATGERLSDTGENVGYQLLEELNFDLLLTGHQHATIEGQSIHGTYTLQPPNMARKYFEITVNFDDKLQPSITSELKTPGVNQSPDLKAALDDLQTEVNRYLDRPIVHLDTEVAAQSHLDLAQTSNVILALTAHVQRLATGAELSIVSMNNNTLYLPQDVKVRDILRNYPYDNTLFLMKVTGEQLKQNLEKTAEYFALEAGQIVINPKWLVPKTEHYNYDFYYGLDYTLDVSQPVGSRVRELTYKGQPVQDTDVLSVALNNYRAVGGGEYNAYKVAEVVQDTGLTIQDLMITYLEKTGQLQVDEVLQFEVVSS</sequence>
<accession>A0A224XDW1</accession>
<dbReference type="Gene3D" id="3.60.21.10">
    <property type="match status" value="1"/>
</dbReference>
<dbReference type="GO" id="GO:0009166">
    <property type="term" value="P:nucleotide catabolic process"/>
    <property type="evidence" value="ECO:0007669"/>
    <property type="project" value="InterPro"/>
</dbReference>
<evidence type="ECO:0000313" key="6">
    <source>
        <dbReference type="Proteomes" id="UP000218689"/>
    </source>
</evidence>
<dbReference type="InterPro" id="IPR008334">
    <property type="entry name" value="5'-Nucleotdase_C"/>
</dbReference>
<keyword evidence="2" id="KW-0547">Nucleotide-binding</keyword>
<dbReference type="RefSeq" id="WP_094784866.1">
    <property type="nucleotide sequence ID" value="NZ_BEDT01000003.1"/>
</dbReference>
<organism evidence="5 6">
    <name type="scientific">Pseudolactococcus reticulitermitis</name>
    <dbReference type="NCBI Taxonomy" id="2025039"/>
    <lineage>
        <taxon>Bacteria</taxon>
        <taxon>Bacillati</taxon>
        <taxon>Bacillota</taxon>
        <taxon>Bacilli</taxon>
        <taxon>Lactobacillales</taxon>
        <taxon>Streptococcaceae</taxon>
        <taxon>Pseudolactococcus</taxon>
    </lineage>
</organism>
<evidence type="ECO:0000256" key="1">
    <source>
        <dbReference type="ARBA" id="ARBA00022729"/>
    </source>
</evidence>
<dbReference type="Pfam" id="PF00149">
    <property type="entry name" value="Metallophos"/>
    <property type="match status" value="1"/>
</dbReference>
<dbReference type="SUPFAM" id="SSF55816">
    <property type="entry name" value="5'-nucleotidase (syn. UDP-sugar hydrolase), C-terminal domain"/>
    <property type="match status" value="1"/>
</dbReference>
<name>A0A224XDW1_9LACT</name>
<dbReference type="GO" id="GO:0030288">
    <property type="term" value="C:outer membrane-bounded periplasmic space"/>
    <property type="evidence" value="ECO:0007669"/>
    <property type="project" value="TreeGrafter"/>
</dbReference>
<dbReference type="InterPro" id="IPR036907">
    <property type="entry name" value="5'-Nucleotdase_C_sf"/>
</dbReference>
<keyword evidence="6" id="KW-1185">Reference proteome</keyword>
<dbReference type="PANTHER" id="PTHR11575:SF6">
    <property type="entry name" value="2',3'-CYCLIC-NUCLEOTIDE 2'-PHOSPHODIESTERASE_3'-NUCLEOTIDASE"/>
    <property type="match status" value="1"/>
</dbReference>
<evidence type="ECO:0008006" key="7">
    <source>
        <dbReference type="Google" id="ProtNLM"/>
    </source>
</evidence>
<comment type="caution">
    <text evidence="5">The sequence shown here is derived from an EMBL/GenBank/DDBJ whole genome shotgun (WGS) entry which is preliminary data.</text>
</comment>
<feature type="domain" description="Calcineurin-like phosphoesterase" evidence="3">
    <location>
        <begin position="4"/>
        <end position="226"/>
    </location>
</feature>
<dbReference type="InterPro" id="IPR006179">
    <property type="entry name" value="5_nucleotidase/apyrase"/>
</dbReference>
<keyword evidence="1" id="KW-0732">Signal</keyword>
<dbReference type="InterPro" id="IPR004843">
    <property type="entry name" value="Calcineurin-like_PHP"/>
</dbReference>
<evidence type="ECO:0000256" key="2">
    <source>
        <dbReference type="RuleBase" id="RU362119"/>
    </source>
</evidence>
<feature type="domain" description="5'-Nucleotidase C-terminal" evidence="4">
    <location>
        <begin position="314"/>
        <end position="465"/>
    </location>
</feature>
<evidence type="ECO:0000313" key="5">
    <source>
        <dbReference type="EMBL" id="GAX47825.1"/>
    </source>
</evidence>
<dbReference type="PRINTS" id="PR01607">
    <property type="entry name" value="APYRASEFAMLY"/>
</dbReference>